<reference evidence="9" key="1">
    <citation type="submission" date="2016-10" db="EMBL/GenBank/DDBJ databases">
        <authorList>
            <person name="Varghese N."/>
            <person name="Submissions S."/>
        </authorList>
    </citation>
    <scope>NUCLEOTIDE SEQUENCE [LARGE SCALE GENOMIC DNA]</scope>
    <source>
        <strain evidence="9">GAS369</strain>
    </source>
</reference>
<dbReference type="AlphaFoldDB" id="A0A1H2BPW4"/>
<feature type="domain" description="Multidrug resistance protein MdtA-like alpha-helical hairpin" evidence="4">
    <location>
        <begin position="135"/>
        <end position="204"/>
    </location>
</feature>
<feature type="domain" description="Multidrug resistance protein MdtA-like C-terminal permuted SH3" evidence="7">
    <location>
        <begin position="335"/>
        <end position="395"/>
    </location>
</feature>
<dbReference type="SUPFAM" id="SSF111369">
    <property type="entry name" value="HlyD-like secretion proteins"/>
    <property type="match status" value="1"/>
</dbReference>
<keyword evidence="3" id="KW-0175">Coiled coil</keyword>
<dbReference type="Proteomes" id="UP000243904">
    <property type="component" value="Chromosome I"/>
</dbReference>
<evidence type="ECO:0000256" key="2">
    <source>
        <dbReference type="ARBA" id="ARBA00009477"/>
    </source>
</evidence>
<accession>A0A1H2BPW4</accession>
<evidence type="ECO:0000259" key="7">
    <source>
        <dbReference type="Pfam" id="PF25967"/>
    </source>
</evidence>
<dbReference type="Gene3D" id="2.40.50.100">
    <property type="match status" value="1"/>
</dbReference>
<dbReference type="InterPro" id="IPR058626">
    <property type="entry name" value="MdtA-like_b-barrel"/>
</dbReference>
<dbReference type="Gene3D" id="1.10.287.470">
    <property type="entry name" value="Helix hairpin bin"/>
    <property type="match status" value="1"/>
</dbReference>
<dbReference type="InterPro" id="IPR058624">
    <property type="entry name" value="MdtA-like_HH"/>
</dbReference>
<dbReference type="EMBL" id="LT629750">
    <property type="protein sequence ID" value="SDT59786.1"/>
    <property type="molecule type" value="Genomic_DNA"/>
</dbReference>
<name>A0A1H2BPW4_9BRAD</name>
<evidence type="ECO:0000256" key="1">
    <source>
        <dbReference type="ARBA" id="ARBA00004196"/>
    </source>
</evidence>
<dbReference type="GO" id="GO:0022857">
    <property type="term" value="F:transmembrane transporter activity"/>
    <property type="evidence" value="ECO:0007669"/>
    <property type="project" value="InterPro"/>
</dbReference>
<dbReference type="NCBIfam" id="TIGR01730">
    <property type="entry name" value="RND_mfp"/>
    <property type="match status" value="1"/>
</dbReference>
<evidence type="ECO:0000259" key="6">
    <source>
        <dbReference type="Pfam" id="PF25944"/>
    </source>
</evidence>
<feature type="domain" description="Multidrug resistance protein MdtA-like beta-barrel" evidence="6">
    <location>
        <begin position="241"/>
        <end position="330"/>
    </location>
</feature>
<evidence type="ECO:0000259" key="4">
    <source>
        <dbReference type="Pfam" id="PF25876"/>
    </source>
</evidence>
<dbReference type="Pfam" id="PF25944">
    <property type="entry name" value="Beta-barrel_RND"/>
    <property type="match status" value="1"/>
</dbReference>
<dbReference type="Pfam" id="PF25876">
    <property type="entry name" value="HH_MFP_RND"/>
    <property type="match status" value="1"/>
</dbReference>
<dbReference type="Gene3D" id="2.40.420.20">
    <property type="match status" value="1"/>
</dbReference>
<evidence type="ECO:0000313" key="9">
    <source>
        <dbReference type="Proteomes" id="UP000243904"/>
    </source>
</evidence>
<gene>
    <name evidence="8" type="ORF">SAMN05444158_7376</name>
</gene>
<dbReference type="GO" id="GO:0046677">
    <property type="term" value="P:response to antibiotic"/>
    <property type="evidence" value="ECO:0007669"/>
    <property type="project" value="TreeGrafter"/>
</dbReference>
<organism evidence="8 9">
    <name type="scientific">Bradyrhizobium canariense</name>
    <dbReference type="NCBI Taxonomy" id="255045"/>
    <lineage>
        <taxon>Bacteria</taxon>
        <taxon>Pseudomonadati</taxon>
        <taxon>Pseudomonadota</taxon>
        <taxon>Alphaproteobacteria</taxon>
        <taxon>Hyphomicrobiales</taxon>
        <taxon>Nitrobacteraceae</taxon>
        <taxon>Bradyrhizobium</taxon>
    </lineage>
</organism>
<evidence type="ECO:0000256" key="3">
    <source>
        <dbReference type="SAM" id="Coils"/>
    </source>
</evidence>
<evidence type="ECO:0000259" key="5">
    <source>
        <dbReference type="Pfam" id="PF25917"/>
    </source>
</evidence>
<sequence>MSSLADLPAWPTDWGEGMKPWHQPACAAFDRYARRAASSGGIHAAVIGLSVILLTGCEQNTFVPPPPPKVEVAVPVKRAVTRYLEATGNTAAVKSVDLVARVQGFLESINYKDGDFVKEGTVLFTIEPETYKLKLDQAQAAQAGAQASLKQADLDFQRQSDLVARQAVSQATLDSSTANRDNARANLAQAQANTRIAEVNYGYTKVTAPFDGYVSAHLVSVGELVGAASPTQLASIVALDPIYVNFNVNEQDVLRIRAEAARRGVTVAELRQLPVQVGLQTEQGYPHEGKLDYIAPIINQSTGTLPVRGIVPNPNRQMLPGYFVRVRVPYDQMGDALLVPDTSLGSDQGGRYLLVANGENVVEQRHVQAGLLEDGGLRVIEDGLKPEDRVVVAGLLRAIPGEKVDPQLQKIDTPAASAK</sequence>
<feature type="coiled-coil region" evidence="3">
    <location>
        <begin position="173"/>
        <end position="200"/>
    </location>
</feature>
<dbReference type="PANTHER" id="PTHR30158">
    <property type="entry name" value="ACRA/E-RELATED COMPONENT OF DRUG EFFLUX TRANSPORTER"/>
    <property type="match status" value="1"/>
</dbReference>
<proteinExistence type="inferred from homology"/>
<keyword evidence="9" id="KW-1185">Reference proteome</keyword>
<evidence type="ECO:0000313" key="8">
    <source>
        <dbReference type="EMBL" id="SDT59786.1"/>
    </source>
</evidence>
<dbReference type="PANTHER" id="PTHR30158:SF24">
    <property type="entry name" value="HLYD FAMILY SECRETION PROTEIN"/>
    <property type="match status" value="1"/>
</dbReference>
<dbReference type="InterPro" id="IPR006143">
    <property type="entry name" value="RND_pump_MFP"/>
</dbReference>
<protein>
    <submittedName>
        <fullName evidence="8">RND family efflux transporter, MFP subunit</fullName>
    </submittedName>
</protein>
<dbReference type="Pfam" id="PF25967">
    <property type="entry name" value="RND-MFP_C"/>
    <property type="match status" value="1"/>
</dbReference>
<dbReference type="Pfam" id="PF25917">
    <property type="entry name" value="BSH_RND"/>
    <property type="match status" value="1"/>
</dbReference>
<dbReference type="InterPro" id="IPR058627">
    <property type="entry name" value="MdtA-like_C"/>
</dbReference>
<dbReference type="InterPro" id="IPR058625">
    <property type="entry name" value="MdtA-like_BSH"/>
</dbReference>
<feature type="domain" description="Multidrug resistance protein MdtA-like barrel-sandwich hybrid" evidence="5">
    <location>
        <begin position="95"/>
        <end position="234"/>
    </location>
</feature>
<comment type="similarity">
    <text evidence="2">Belongs to the membrane fusion protein (MFP) (TC 8.A.1) family.</text>
</comment>
<dbReference type="RefSeq" id="WP_146690808.1">
    <property type="nucleotide sequence ID" value="NZ_LT629750.1"/>
</dbReference>
<dbReference type="GO" id="GO:0030313">
    <property type="term" value="C:cell envelope"/>
    <property type="evidence" value="ECO:0007669"/>
    <property type="project" value="UniProtKB-SubCell"/>
</dbReference>
<dbReference type="GO" id="GO:0005886">
    <property type="term" value="C:plasma membrane"/>
    <property type="evidence" value="ECO:0007669"/>
    <property type="project" value="TreeGrafter"/>
</dbReference>
<dbReference type="Gene3D" id="2.40.30.170">
    <property type="match status" value="1"/>
</dbReference>
<comment type="subcellular location">
    <subcellularLocation>
        <location evidence="1">Cell envelope</location>
    </subcellularLocation>
</comment>